<dbReference type="PANTHER" id="PTHR48261:SF2">
    <property type="entry name" value="ACETYLGLUCOSAMINYLTRANSFERASE"/>
    <property type="match status" value="1"/>
</dbReference>
<comment type="caution">
    <text evidence="2">The sequence shown here is derived from an EMBL/GenBank/DDBJ whole genome shotgun (WGS) entry which is preliminary data.</text>
</comment>
<gene>
    <name evidence="2" type="ORF">H7B90_15650</name>
</gene>
<feature type="domain" description="Glucosamine inositolphosphorylceramide transferase 1 N-terminal" evidence="1">
    <location>
        <begin position="315"/>
        <end position="517"/>
    </location>
</feature>
<protein>
    <recommendedName>
        <fullName evidence="1">Glucosamine inositolphosphorylceramide transferase 1 N-terminal domain-containing protein</fullName>
    </recommendedName>
</protein>
<accession>A0A841U4D5</accession>
<evidence type="ECO:0000259" key="1">
    <source>
        <dbReference type="Pfam" id="PF24793"/>
    </source>
</evidence>
<dbReference type="PANTHER" id="PTHR48261">
    <property type="entry name" value="ACETYLGLUCOSAMINYLTRANSFERASE"/>
    <property type="match status" value="1"/>
</dbReference>
<reference evidence="2 3" key="1">
    <citation type="submission" date="2020-08" db="EMBL/GenBank/DDBJ databases">
        <title>Cohnella phylogeny.</title>
        <authorList>
            <person name="Dunlap C."/>
        </authorList>
    </citation>
    <scope>NUCLEOTIDE SEQUENCE [LARGE SCALE GENOMIC DNA]</scope>
    <source>
        <strain evidence="2 3">DSM 25239</strain>
    </source>
</reference>
<evidence type="ECO:0000313" key="2">
    <source>
        <dbReference type="EMBL" id="MBB6692844.1"/>
    </source>
</evidence>
<dbReference type="InterPro" id="IPR004263">
    <property type="entry name" value="Exostosin"/>
</dbReference>
<dbReference type="AlphaFoldDB" id="A0A841U4D5"/>
<dbReference type="RefSeq" id="WP_185136833.1">
    <property type="nucleotide sequence ID" value="NZ_JACJVR010000060.1"/>
</dbReference>
<sequence length="573" mass="64214">MRVAIAVENRFVQQWIADCVRKLKLQDGVELAGVLIAGESAEAGDGKGGGKSKGKSGPFGYRWLERRISRRCPAMRRTDVAEAAPGVPVPETRGDGEAAKRFIADRKPDVLLNLAPDFLGEASLPELRYGIWRFDYGPEGGFRTGFEMLLAGLLRKRETATIRLIRARRGQQADVVLKQGTFAASQHSFASRMDQIHRFASEWPAYACRDIVRGNAVYLDQASAEIVEDGRTDPVPSMTPKPGRASSSVHAAGGAAVVRALVLLARDKAKRFLTRWFVAEHWNVGIVDRPIESFLDEPGSESGMPEVDWLPKRPQFMADPFGVQIDGRLHLLVEEYDYASGKGVISSIRRGDEPVFGPERTVLNLPFHMSYPYLLRHEGEIYCIPETYQAKEVALYKAIRFPNEWEKAATLIEGFQAVDATPFRHDGRWWLLCTDEQTGWNSHLYIWHADDLLGPWRPHEMNPVKMDVRSARPAGTPFYSRGELFRPAQDCSRTYGGAVVLNRIRTLTPREFAEEPVRRLAPDPRGPYRDGLHTLSAAGGLTLIDSKRESIYFKVFMIRVVSILKGKLRIDAG</sequence>
<dbReference type="Pfam" id="PF24793">
    <property type="entry name" value="GINT1_N"/>
    <property type="match status" value="1"/>
</dbReference>
<name>A0A841U4D5_9BACL</name>
<evidence type="ECO:0000313" key="3">
    <source>
        <dbReference type="Proteomes" id="UP000553776"/>
    </source>
</evidence>
<dbReference type="InterPro" id="IPR056442">
    <property type="entry name" value="GINT1_N"/>
</dbReference>
<dbReference type="SUPFAM" id="SSF75005">
    <property type="entry name" value="Arabinanase/levansucrase/invertase"/>
    <property type="match status" value="1"/>
</dbReference>
<dbReference type="GO" id="GO:0016757">
    <property type="term" value="F:glycosyltransferase activity"/>
    <property type="evidence" value="ECO:0007669"/>
    <property type="project" value="InterPro"/>
</dbReference>
<organism evidence="2 3">
    <name type="scientific">Cohnella xylanilytica</name>
    <dbReference type="NCBI Taxonomy" id="557555"/>
    <lineage>
        <taxon>Bacteria</taxon>
        <taxon>Bacillati</taxon>
        <taxon>Bacillota</taxon>
        <taxon>Bacilli</taxon>
        <taxon>Bacillales</taxon>
        <taxon>Paenibacillaceae</taxon>
        <taxon>Cohnella</taxon>
    </lineage>
</organism>
<dbReference type="EMBL" id="JACJVR010000060">
    <property type="protein sequence ID" value="MBB6692844.1"/>
    <property type="molecule type" value="Genomic_DNA"/>
</dbReference>
<dbReference type="InterPro" id="IPR023296">
    <property type="entry name" value="Glyco_hydro_beta-prop_sf"/>
</dbReference>
<keyword evidence="3" id="KW-1185">Reference proteome</keyword>
<proteinExistence type="predicted"/>
<dbReference type="Gene3D" id="2.115.10.20">
    <property type="entry name" value="Glycosyl hydrolase domain, family 43"/>
    <property type="match status" value="1"/>
</dbReference>
<dbReference type="Proteomes" id="UP000553776">
    <property type="component" value="Unassembled WGS sequence"/>
</dbReference>